<dbReference type="PANTHER" id="PTHR35340">
    <property type="entry name" value="PQQ ENZYME REPEAT PROTEIN-RELATED"/>
    <property type="match status" value="1"/>
</dbReference>
<keyword evidence="2" id="KW-0732">Signal</keyword>
<dbReference type="AlphaFoldDB" id="A0A852XAK5"/>
<feature type="region of interest" description="Disordered" evidence="1">
    <location>
        <begin position="20"/>
        <end position="57"/>
    </location>
</feature>
<evidence type="ECO:0000256" key="2">
    <source>
        <dbReference type="SAM" id="SignalP"/>
    </source>
</evidence>
<dbReference type="Pfam" id="PF14269">
    <property type="entry name" value="Arylsulfotran_2"/>
    <property type="match status" value="1"/>
</dbReference>
<dbReference type="InterPro" id="IPR039535">
    <property type="entry name" value="ASST-like"/>
</dbReference>
<keyword evidence="4" id="KW-1185">Reference proteome</keyword>
<protein>
    <recommendedName>
        <fullName evidence="5">Arylsulfotransferase (ASST)</fullName>
    </recommendedName>
</protein>
<comment type="caution">
    <text evidence="3">The sequence shown here is derived from an EMBL/GenBank/DDBJ whole genome shotgun (WGS) entry which is preliminary data.</text>
</comment>
<feature type="compositionally biased region" description="Low complexity" evidence="1">
    <location>
        <begin position="20"/>
        <end position="45"/>
    </location>
</feature>
<dbReference type="RefSeq" id="WP_179463745.1">
    <property type="nucleotide sequence ID" value="NZ_JACBZX010000001.1"/>
</dbReference>
<dbReference type="InterPro" id="IPR011047">
    <property type="entry name" value="Quinoprotein_ADH-like_sf"/>
</dbReference>
<evidence type="ECO:0000256" key="1">
    <source>
        <dbReference type="SAM" id="MobiDB-lite"/>
    </source>
</evidence>
<dbReference type="Proteomes" id="UP000592181">
    <property type="component" value="Unassembled WGS sequence"/>
</dbReference>
<dbReference type="EMBL" id="JACBZX010000001">
    <property type="protein sequence ID" value="NYG38570.1"/>
    <property type="molecule type" value="Genomic_DNA"/>
</dbReference>
<dbReference type="PROSITE" id="PS51257">
    <property type="entry name" value="PROKAR_LIPOPROTEIN"/>
    <property type="match status" value="1"/>
</dbReference>
<gene>
    <name evidence="3" type="ORF">BJY28_003039</name>
</gene>
<feature type="chain" id="PRO_5039344455" description="Arylsulfotransferase (ASST)" evidence="2">
    <location>
        <begin position="23"/>
        <end position="497"/>
    </location>
</feature>
<feature type="signal peptide" evidence="2">
    <location>
        <begin position="1"/>
        <end position="22"/>
    </location>
</feature>
<sequence>MSRPPKALAAAAALTLGLTACAGSDSGGEPADGSSSSSTTPPTESWEYVTEPELSPPVIDVRTDEEGAVLGEEDTYAAIGPKDEDKGSSMVGSMLVDSAGEPVWVLDATEGTQADLQVQEYEGEPVLTYWEGQAVVGVGEGEMVILDESYEEIARLGMTGDLDTNQTDMHETRITEDGTLLVAAYVPAEADLSEVDGPEQGWVYEAVIQEIDLETEEVLFEWSSLDEVPVTDSQYEMPDGGGTEEKPYDYFHINSINFDDDGELLISARNTSALYKLDHEKQEIIWTLGGESSDFEVPEEATFAFQHDVQRAEDGTLTLFDNANETDHTSRGLRLDVDEEAMTVEMAAEYTSDDERQADTQGNLQELENGNVVIGWGQHPAYSEYTADGELLYDASFGGGTSYRAYAVEWTGQPTQPPKAVRQDGSVFASWNGATEVASWEVASGSDAESAEVVAEGERDGFETELEVSDSDLGEYTEIRALDADGEVLETAEVSAG</sequence>
<dbReference type="PANTHER" id="PTHR35340:SF6">
    <property type="entry name" value="ASST-DOMAIN-CONTAINING PROTEIN"/>
    <property type="match status" value="1"/>
</dbReference>
<accession>A0A852XAK5</accession>
<reference evidence="3 4" key="1">
    <citation type="submission" date="2020-07" db="EMBL/GenBank/DDBJ databases">
        <title>Sequencing the genomes of 1000 actinobacteria strains.</title>
        <authorList>
            <person name="Klenk H.-P."/>
        </authorList>
    </citation>
    <scope>NUCLEOTIDE SEQUENCE [LARGE SCALE GENOMIC DNA]</scope>
    <source>
        <strain evidence="3 4">DSM 24723</strain>
    </source>
</reference>
<evidence type="ECO:0000313" key="4">
    <source>
        <dbReference type="Proteomes" id="UP000592181"/>
    </source>
</evidence>
<proteinExistence type="predicted"/>
<evidence type="ECO:0008006" key="5">
    <source>
        <dbReference type="Google" id="ProtNLM"/>
    </source>
</evidence>
<dbReference type="InterPro" id="IPR053143">
    <property type="entry name" value="Arylsulfate_ST"/>
</dbReference>
<name>A0A852XAK5_9MICO</name>
<organism evidence="3 4">
    <name type="scientific">Janibacter alkaliphilus</name>
    <dbReference type="NCBI Taxonomy" id="1069963"/>
    <lineage>
        <taxon>Bacteria</taxon>
        <taxon>Bacillati</taxon>
        <taxon>Actinomycetota</taxon>
        <taxon>Actinomycetes</taxon>
        <taxon>Micrococcales</taxon>
        <taxon>Intrasporangiaceae</taxon>
        <taxon>Janibacter</taxon>
    </lineage>
</organism>
<dbReference type="SUPFAM" id="SSF50998">
    <property type="entry name" value="Quinoprotein alcohol dehydrogenase-like"/>
    <property type="match status" value="1"/>
</dbReference>
<evidence type="ECO:0000313" key="3">
    <source>
        <dbReference type="EMBL" id="NYG38570.1"/>
    </source>
</evidence>